<sequence>MKRSFLSSGHRGVKLKKGTNIVIPHVSKDTNKRESGNLLTSDNVATTSTCNEEQNLEPNVEHVTHVSSNENTSSITPKINNMERKMLEGKLVLVGGDGIHVKPVNVDGQASIKDSSEVSSKICNVSNVNSLGHVSYTKLVNGETSRKSVNFESWGRLSYSRAIIKLRADAELKDTLVVVVLKNDGEDYNLSTIHIKYEWKPPRCSSCKVFGHVLDECPKEIILDVSKNMKTPKKDV</sequence>
<comment type="caution">
    <text evidence="1">The sequence shown here is derived from an EMBL/GenBank/DDBJ whole genome shotgun (WGS) entry which is preliminary data.</text>
</comment>
<protein>
    <recommendedName>
        <fullName evidence="2">Zinc knuckle CX2CX4HX4C</fullName>
    </recommendedName>
</protein>
<name>A0A6L2N662_TANCI</name>
<dbReference type="EMBL" id="BKCJ010008116">
    <property type="protein sequence ID" value="GEU80642.1"/>
    <property type="molecule type" value="Genomic_DNA"/>
</dbReference>
<organism evidence="1">
    <name type="scientific">Tanacetum cinerariifolium</name>
    <name type="common">Dalmatian daisy</name>
    <name type="synonym">Chrysanthemum cinerariifolium</name>
    <dbReference type="NCBI Taxonomy" id="118510"/>
    <lineage>
        <taxon>Eukaryota</taxon>
        <taxon>Viridiplantae</taxon>
        <taxon>Streptophyta</taxon>
        <taxon>Embryophyta</taxon>
        <taxon>Tracheophyta</taxon>
        <taxon>Spermatophyta</taxon>
        <taxon>Magnoliopsida</taxon>
        <taxon>eudicotyledons</taxon>
        <taxon>Gunneridae</taxon>
        <taxon>Pentapetalae</taxon>
        <taxon>asterids</taxon>
        <taxon>campanulids</taxon>
        <taxon>Asterales</taxon>
        <taxon>Asteraceae</taxon>
        <taxon>Asteroideae</taxon>
        <taxon>Anthemideae</taxon>
        <taxon>Anthemidinae</taxon>
        <taxon>Tanacetum</taxon>
    </lineage>
</organism>
<gene>
    <name evidence="1" type="ORF">Tci_052620</name>
</gene>
<evidence type="ECO:0000313" key="1">
    <source>
        <dbReference type="EMBL" id="GEU80642.1"/>
    </source>
</evidence>
<proteinExistence type="predicted"/>
<evidence type="ECO:0008006" key="2">
    <source>
        <dbReference type="Google" id="ProtNLM"/>
    </source>
</evidence>
<reference evidence="1" key="1">
    <citation type="journal article" date="2019" name="Sci. Rep.">
        <title>Draft genome of Tanacetum cinerariifolium, the natural source of mosquito coil.</title>
        <authorList>
            <person name="Yamashiro T."/>
            <person name="Shiraishi A."/>
            <person name="Satake H."/>
            <person name="Nakayama K."/>
        </authorList>
    </citation>
    <scope>NUCLEOTIDE SEQUENCE</scope>
</reference>
<dbReference type="AlphaFoldDB" id="A0A6L2N662"/>
<accession>A0A6L2N662</accession>